<comment type="subcellular location">
    <subcellularLocation>
        <location evidence="1 11">Plastid</location>
        <location evidence="1 11">Chloroplast</location>
    </subcellularLocation>
</comment>
<evidence type="ECO:0000256" key="2">
    <source>
        <dbReference type="ARBA" id="ARBA00010759"/>
    </source>
</evidence>
<organism evidence="12">
    <name type="scientific">Micromonas pusilla</name>
    <name type="common">Picoplanktonic green alga</name>
    <name type="synonym">Chromulina pusilla</name>
    <dbReference type="NCBI Taxonomy" id="38833"/>
    <lineage>
        <taxon>Eukaryota</taxon>
        <taxon>Viridiplantae</taxon>
        <taxon>Chlorophyta</taxon>
        <taxon>Mamiellophyceae</taxon>
        <taxon>Mamiellales</taxon>
        <taxon>Mamiellaceae</taxon>
        <taxon>Micromonas</taxon>
    </lineage>
</organism>
<keyword evidence="6 11" id="KW-0479">Metal-binding</keyword>
<evidence type="ECO:0000256" key="3">
    <source>
        <dbReference type="ARBA" id="ARBA00012175"/>
    </source>
</evidence>
<dbReference type="EC" id="3.5.1.88" evidence="3 11"/>
<dbReference type="EMBL" id="HBEV01004522">
    <property type="protein sequence ID" value="CAD8582161.1"/>
    <property type="molecule type" value="Transcribed_RNA"/>
</dbReference>
<evidence type="ECO:0000313" key="12">
    <source>
        <dbReference type="EMBL" id="CAD8582161.1"/>
    </source>
</evidence>
<dbReference type="NCBIfam" id="NF001159">
    <property type="entry name" value="PRK00150.1-3"/>
    <property type="match status" value="1"/>
</dbReference>
<evidence type="ECO:0000256" key="4">
    <source>
        <dbReference type="ARBA" id="ARBA00022528"/>
    </source>
</evidence>
<dbReference type="InterPro" id="IPR036821">
    <property type="entry name" value="Peptide_deformylase_sf"/>
</dbReference>
<dbReference type="CDD" id="cd00487">
    <property type="entry name" value="Pep_deformylase"/>
    <property type="match status" value="1"/>
</dbReference>
<name>A0A7S0KI55_MICPS</name>
<dbReference type="PRINTS" id="PR01576">
    <property type="entry name" value="PDEFORMYLASE"/>
</dbReference>
<proteinExistence type="inferred from homology"/>
<evidence type="ECO:0000256" key="6">
    <source>
        <dbReference type="ARBA" id="ARBA00022723"/>
    </source>
</evidence>
<keyword evidence="5 11" id="KW-0934">Plastid</keyword>
<evidence type="ECO:0000256" key="8">
    <source>
        <dbReference type="ARBA" id="ARBA00022917"/>
    </source>
</evidence>
<dbReference type="AlphaFoldDB" id="A0A7S0KI55"/>
<dbReference type="FunFam" id="3.90.45.10:FF:000006">
    <property type="entry name" value="Peptide deformylase"/>
    <property type="match status" value="1"/>
</dbReference>
<dbReference type="GO" id="GO:0042586">
    <property type="term" value="F:peptide deformylase activity"/>
    <property type="evidence" value="ECO:0007669"/>
    <property type="project" value="UniProtKB-EC"/>
</dbReference>
<comment type="catalytic activity">
    <reaction evidence="11">
        <text>N-terminal N-formyl-L-methionyl-[peptide] + H2O = N-terminal L-methionyl-[peptide] + formate</text>
        <dbReference type="Rhea" id="RHEA:24420"/>
        <dbReference type="Rhea" id="RHEA-COMP:10639"/>
        <dbReference type="Rhea" id="RHEA-COMP:10640"/>
        <dbReference type="ChEBI" id="CHEBI:15377"/>
        <dbReference type="ChEBI" id="CHEBI:15740"/>
        <dbReference type="ChEBI" id="CHEBI:49298"/>
        <dbReference type="ChEBI" id="CHEBI:64731"/>
        <dbReference type="EC" id="3.5.1.88"/>
    </reaction>
</comment>
<dbReference type="SUPFAM" id="SSF56420">
    <property type="entry name" value="Peptide deformylase"/>
    <property type="match status" value="1"/>
</dbReference>
<comment type="function">
    <text evidence="11">Removes the formyl group from the N-terminal Met of newly synthesized proteins.</text>
</comment>
<dbReference type="PANTHER" id="PTHR10458">
    <property type="entry name" value="PEPTIDE DEFORMYLASE"/>
    <property type="match status" value="1"/>
</dbReference>
<evidence type="ECO:0000256" key="7">
    <source>
        <dbReference type="ARBA" id="ARBA00022801"/>
    </source>
</evidence>
<dbReference type="Gene3D" id="3.90.45.10">
    <property type="entry name" value="Peptide deformylase"/>
    <property type="match status" value="1"/>
</dbReference>
<dbReference type="HAMAP" id="MF_00163">
    <property type="entry name" value="Pep_deformylase"/>
    <property type="match status" value="1"/>
</dbReference>
<comment type="similarity">
    <text evidence="2 11">Belongs to the polypeptide deformylase family.</text>
</comment>
<gene>
    <name evidence="12" type="ORF">MSP1404_LOCUS3450</name>
</gene>
<dbReference type="InterPro" id="IPR023635">
    <property type="entry name" value="Peptide_deformylase"/>
</dbReference>
<evidence type="ECO:0000256" key="5">
    <source>
        <dbReference type="ARBA" id="ARBA00022640"/>
    </source>
</evidence>
<accession>A0A7S0KI55</accession>
<keyword evidence="8 11" id="KW-0648">Protein biosynthesis</keyword>
<keyword evidence="10" id="KW-0408">Iron</keyword>
<keyword evidence="9 11" id="KW-0809">Transit peptide</keyword>
<evidence type="ECO:0000256" key="10">
    <source>
        <dbReference type="ARBA" id="ARBA00023004"/>
    </source>
</evidence>
<evidence type="ECO:0000256" key="11">
    <source>
        <dbReference type="RuleBase" id="RU362111"/>
    </source>
</evidence>
<dbReference type="GO" id="GO:0046872">
    <property type="term" value="F:metal ion binding"/>
    <property type="evidence" value="ECO:0007669"/>
    <property type="project" value="UniProtKB-KW"/>
</dbReference>
<dbReference type="Pfam" id="PF01327">
    <property type="entry name" value="Pep_deformylase"/>
    <property type="match status" value="1"/>
</dbReference>
<evidence type="ECO:0000256" key="9">
    <source>
        <dbReference type="ARBA" id="ARBA00022946"/>
    </source>
</evidence>
<keyword evidence="7 11" id="KW-0378">Hydrolase</keyword>
<protein>
    <recommendedName>
        <fullName evidence="3 11">Peptide deformylase</fullName>
        <ecNumber evidence="3 11">3.5.1.88</ecNumber>
    </recommendedName>
</protein>
<dbReference type="GO" id="GO:0006412">
    <property type="term" value="P:translation"/>
    <property type="evidence" value="ECO:0007669"/>
    <property type="project" value="UniProtKB-KW"/>
</dbReference>
<keyword evidence="4 11" id="KW-0150">Chloroplast</keyword>
<dbReference type="NCBIfam" id="TIGR00079">
    <property type="entry name" value="pept_deformyl"/>
    <property type="match status" value="1"/>
</dbReference>
<sequence length="260" mass="28319">MSASIVSRPCLAAAAASRARLVSRAARASTASSSSNDKLHAVGARALPIQVRGLAQIARAKKGGFLAEMEEAKAEESGAKVEFTLPLSIQKYPHVSLRNDNKIIGVFDAELEKLAQAMFKIMYETEGVGLAAPQVGVNYRMMVYNEAGEPGRGKEVVLVNPKIVKFSKTKDLFEEGCLSFPKIYADVERPTSVQVEAQNLRGKKFKMTLDGFEARVFQHEYDHLDGVLFHDRMTDEVLGSVRGELDALIDAHPAGEPKGV</sequence>
<dbReference type="GO" id="GO:0009507">
    <property type="term" value="C:chloroplast"/>
    <property type="evidence" value="ECO:0007669"/>
    <property type="project" value="UniProtKB-SubCell"/>
</dbReference>
<evidence type="ECO:0000256" key="1">
    <source>
        <dbReference type="ARBA" id="ARBA00004229"/>
    </source>
</evidence>
<dbReference type="PANTHER" id="PTHR10458:SF22">
    <property type="entry name" value="PEPTIDE DEFORMYLASE"/>
    <property type="match status" value="1"/>
</dbReference>
<reference evidence="12" key="1">
    <citation type="submission" date="2021-01" db="EMBL/GenBank/DDBJ databases">
        <authorList>
            <person name="Corre E."/>
            <person name="Pelletier E."/>
            <person name="Niang G."/>
            <person name="Scheremetjew M."/>
            <person name="Finn R."/>
            <person name="Kale V."/>
            <person name="Holt S."/>
            <person name="Cochrane G."/>
            <person name="Meng A."/>
            <person name="Brown T."/>
            <person name="Cohen L."/>
        </authorList>
    </citation>
    <scope>NUCLEOTIDE SEQUENCE</scope>
    <source>
        <strain evidence="12">CCMP494</strain>
    </source>
</reference>